<evidence type="ECO:0000313" key="3">
    <source>
        <dbReference type="EMBL" id="QTB90878.1"/>
    </source>
</evidence>
<dbReference type="Proteomes" id="UP000663729">
    <property type="component" value="Chromosome"/>
</dbReference>
<gene>
    <name evidence="2" type="ORF">BSD967_11115</name>
    <name evidence="3" type="ORF">BSD967_11450</name>
</gene>
<reference evidence="3 4" key="1">
    <citation type="submission" date="2021-03" db="EMBL/GenBank/DDBJ databases">
        <title>Genome sequencing of Bifidobacterium saguini DSMZ 23967.</title>
        <authorList>
            <person name="Kim J."/>
        </authorList>
    </citation>
    <scope>NUCLEOTIDE SEQUENCE [LARGE SCALE GENOMIC DNA]</scope>
    <source>
        <strain evidence="3 4">DSMZ 23967</strain>
    </source>
</reference>
<organism evidence="3 4">
    <name type="scientific">Bifidobacterium saguini</name>
    <dbReference type="NCBI Taxonomy" id="762210"/>
    <lineage>
        <taxon>Bacteria</taxon>
        <taxon>Bacillati</taxon>
        <taxon>Actinomycetota</taxon>
        <taxon>Actinomycetes</taxon>
        <taxon>Bifidobacteriales</taxon>
        <taxon>Bifidobacteriaceae</taxon>
        <taxon>Bifidobacterium</taxon>
    </lineage>
</organism>
<proteinExistence type="predicted"/>
<name>A0ABX7SCA9_9BIFI</name>
<feature type="region of interest" description="Disordered" evidence="1">
    <location>
        <begin position="1"/>
        <end position="36"/>
    </location>
</feature>
<evidence type="ECO:0000313" key="4">
    <source>
        <dbReference type="Proteomes" id="UP000663729"/>
    </source>
</evidence>
<evidence type="ECO:0000256" key="1">
    <source>
        <dbReference type="SAM" id="MobiDB-lite"/>
    </source>
</evidence>
<dbReference type="EMBL" id="CP071732">
    <property type="protein sequence ID" value="QTB90816.1"/>
    <property type="molecule type" value="Genomic_DNA"/>
</dbReference>
<evidence type="ECO:0000313" key="2">
    <source>
        <dbReference type="EMBL" id="QTB90816.1"/>
    </source>
</evidence>
<sequence>MARKPNDTHSTRITSSDRKRHGQPIGGYQPKPPDPQLVEIMLQLAREDREKEEKR</sequence>
<accession>A0ABX7SCA9</accession>
<protein>
    <submittedName>
        <fullName evidence="3">Uncharacterized protein</fullName>
    </submittedName>
</protein>
<dbReference type="RefSeq" id="WP_161786510.1">
    <property type="nucleotide sequence ID" value="NZ_CP071732.1"/>
</dbReference>
<keyword evidence="4" id="KW-1185">Reference proteome</keyword>
<dbReference type="EMBL" id="CP071732">
    <property type="protein sequence ID" value="QTB90878.1"/>
    <property type="molecule type" value="Genomic_DNA"/>
</dbReference>
<feature type="compositionally biased region" description="Basic and acidic residues" evidence="1">
    <location>
        <begin position="1"/>
        <end position="10"/>
    </location>
</feature>